<organism evidence="7 8">
    <name type="scientific">Rhodnius prolixus</name>
    <name type="common">Triatomid bug</name>
    <dbReference type="NCBI Taxonomy" id="13249"/>
    <lineage>
        <taxon>Eukaryota</taxon>
        <taxon>Metazoa</taxon>
        <taxon>Ecdysozoa</taxon>
        <taxon>Arthropoda</taxon>
        <taxon>Hexapoda</taxon>
        <taxon>Insecta</taxon>
        <taxon>Pterygota</taxon>
        <taxon>Neoptera</taxon>
        <taxon>Paraneoptera</taxon>
        <taxon>Hemiptera</taxon>
        <taxon>Heteroptera</taxon>
        <taxon>Panheteroptera</taxon>
        <taxon>Cimicomorpha</taxon>
        <taxon>Reduviidae</taxon>
        <taxon>Triatominae</taxon>
        <taxon>Rhodnius</taxon>
    </lineage>
</organism>
<dbReference type="EMBL" id="ACPB03019291">
    <property type="status" value="NOT_ANNOTATED_CDS"/>
    <property type="molecule type" value="Genomic_DNA"/>
</dbReference>
<dbReference type="AlphaFoldDB" id="T1HFG8"/>
<feature type="compositionally biased region" description="Polar residues" evidence="6">
    <location>
        <begin position="385"/>
        <end position="404"/>
    </location>
</feature>
<sequence length="518" mass="59534">MSMNKFMHPRNPYRNPPDFKKLALDYPEFRKHANQDLSGKVKLNFKDEGAVWSLTKSLLHKDFNLDVNIVEGRLVPTLPLRMNYLLWLEDLINMYKTEEHSVLGVDIGAGACCIYALLASRYFSWRMLATEIDPENYQCAIDNVKRNKLETDIEVKKVEEGTYLCGALNENIKYDFCMCNPPFFGDDRESKRRHELCSEPRNAPSGTNVELATKGGEISFVKTIIDDSTKVFNSIRIYTVMLGCKSSLSPLKDYLKQKKVASYATTMFCQGRTTRWGLAWTYDLTLDLSTGFKPQNKKQSVSYNYSVPLSESLTFLLVEQKLLDFFKKLEIASEIELREEGILIMTLKARSNTWVNSRRRRREEKRKALLQSSQSNEDNPKLINDGSSEGSSKNEVVTSGNVSKRTCDTKESSVQKKLKTEQNDVYYLVASLALKDLGNELNLEIIYLNGNGERKQMFDDLYSKPLIMSPVENILGIDRVKHQMYNLSYKVHFSEVWVDKIIFEPKSSKLYLLSIELP</sequence>
<keyword evidence="3 5" id="KW-0808">Transferase</keyword>
<dbReference type="PANTHER" id="PTHR13393">
    <property type="entry name" value="SAM-DEPENDENT METHYLTRANSFERASE"/>
    <property type="match status" value="1"/>
</dbReference>
<feature type="region of interest" description="Disordered" evidence="6">
    <location>
        <begin position="365"/>
        <end position="410"/>
    </location>
</feature>
<dbReference type="EMBL" id="ACPB03019290">
    <property type="status" value="NOT_ANNOTATED_CDS"/>
    <property type="molecule type" value="Genomic_DNA"/>
</dbReference>
<dbReference type="GO" id="GO:0008168">
    <property type="term" value="F:methyltransferase activity"/>
    <property type="evidence" value="ECO:0007669"/>
    <property type="project" value="UniProtKB-UniRule"/>
</dbReference>
<dbReference type="OMA" id="TEFCQGH"/>
<dbReference type="VEuPathDB" id="VectorBase:RPRC002790"/>
<evidence type="ECO:0000256" key="3">
    <source>
        <dbReference type="ARBA" id="ARBA00022679"/>
    </source>
</evidence>
<dbReference type="EnsemblMetazoa" id="RPRC002790-RA">
    <property type="protein sequence ID" value="RPRC002790-PA"/>
    <property type="gene ID" value="RPRC002790"/>
</dbReference>
<keyword evidence="8" id="KW-1185">Reference proteome</keyword>
<dbReference type="HOGENOM" id="CLU_027534_0_0_1"/>
<dbReference type="EMBL" id="ACPB03019288">
    <property type="status" value="NOT_ANNOTATED_CDS"/>
    <property type="molecule type" value="Genomic_DNA"/>
</dbReference>
<dbReference type="PANTHER" id="PTHR13393:SF0">
    <property type="entry name" value="RNA N6-ADENOSINE-METHYLTRANSFERASE METTL16"/>
    <property type="match status" value="1"/>
</dbReference>
<dbReference type="Gene3D" id="3.40.50.150">
    <property type="entry name" value="Vaccinia Virus protein VP39"/>
    <property type="match status" value="1"/>
</dbReference>
<protein>
    <recommendedName>
        <fullName evidence="5">U6 small nuclear RNA (adenine-(43)-N(6))-methyltransferase</fullName>
        <ecNumber evidence="5">2.1.1.-</ecNumber>
    </recommendedName>
</protein>
<dbReference type="STRING" id="13249.T1HFG8"/>
<evidence type="ECO:0000256" key="2">
    <source>
        <dbReference type="ARBA" id="ARBA00022603"/>
    </source>
</evidence>
<dbReference type="Pfam" id="PF05971">
    <property type="entry name" value="Methyltransf_10"/>
    <property type="match status" value="1"/>
</dbReference>
<dbReference type="GO" id="GO:0070475">
    <property type="term" value="P:rRNA base methylation"/>
    <property type="evidence" value="ECO:0007669"/>
    <property type="project" value="TreeGrafter"/>
</dbReference>
<dbReference type="eggNOG" id="KOG2912">
    <property type="taxonomic scope" value="Eukaryota"/>
</dbReference>
<name>T1HFG8_RHOPR</name>
<dbReference type="PIRSF" id="PIRSF037350">
    <property type="entry name" value="Mtase_ZK1128_prd"/>
    <property type="match status" value="1"/>
</dbReference>
<dbReference type="InterPro" id="IPR010286">
    <property type="entry name" value="METTL16/RlmF"/>
</dbReference>
<accession>T1HFG8</accession>
<proteinExistence type="inferred from homology"/>
<evidence type="ECO:0000256" key="6">
    <source>
        <dbReference type="SAM" id="MobiDB-lite"/>
    </source>
</evidence>
<dbReference type="CDD" id="cd02440">
    <property type="entry name" value="AdoMet_MTases"/>
    <property type="match status" value="1"/>
</dbReference>
<keyword evidence="4" id="KW-0949">S-adenosyl-L-methionine</keyword>
<dbReference type="SUPFAM" id="SSF53335">
    <property type="entry name" value="S-adenosyl-L-methionine-dependent methyltransferases"/>
    <property type="match status" value="1"/>
</dbReference>
<dbReference type="InParanoid" id="T1HFG8"/>
<dbReference type="FunCoup" id="T1HFG8">
    <property type="interactions" value="1811"/>
</dbReference>
<dbReference type="InterPro" id="IPR017182">
    <property type="entry name" value="METTL16/PsiM"/>
</dbReference>
<keyword evidence="2 5" id="KW-0489">Methyltransferase</keyword>
<comment type="similarity">
    <text evidence="1 5">Belongs to the methyltransferase superfamily. METTL16/RlmF family.</text>
</comment>
<evidence type="ECO:0000256" key="5">
    <source>
        <dbReference type="PIRNR" id="PIRNR037350"/>
    </source>
</evidence>
<evidence type="ECO:0000313" key="8">
    <source>
        <dbReference type="Proteomes" id="UP000015103"/>
    </source>
</evidence>
<dbReference type="Proteomes" id="UP000015103">
    <property type="component" value="Unassembled WGS sequence"/>
</dbReference>
<dbReference type="InterPro" id="IPR029063">
    <property type="entry name" value="SAM-dependent_MTases_sf"/>
</dbReference>
<evidence type="ECO:0000256" key="1">
    <source>
        <dbReference type="ARBA" id="ARBA00005878"/>
    </source>
</evidence>
<reference evidence="7" key="1">
    <citation type="submission" date="2015-05" db="UniProtKB">
        <authorList>
            <consortium name="EnsemblMetazoa"/>
        </authorList>
    </citation>
    <scope>IDENTIFICATION</scope>
</reference>
<dbReference type="EC" id="2.1.1.-" evidence="5"/>
<evidence type="ECO:0000256" key="4">
    <source>
        <dbReference type="ARBA" id="ARBA00022691"/>
    </source>
</evidence>
<evidence type="ECO:0000313" key="7">
    <source>
        <dbReference type="EnsemblMetazoa" id="RPRC002790-PA"/>
    </source>
</evidence>
<dbReference type="GO" id="GO:0005634">
    <property type="term" value="C:nucleus"/>
    <property type="evidence" value="ECO:0007669"/>
    <property type="project" value="TreeGrafter"/>
</dbReference>
<dbReference type="EMBL" id="ACPB03019289">
    <property type="status" value="NOT_ANNOTATED_CDS"/>
    <property type="molecule type" value="Genomic_DNA"/>
</dbReference>